<evidence type="ECO:0000313" key="2">
    <source>
        <dbReference type="Proteomes" id="UP000249046"/>
    </source>
</evidence>
<organism evidence="1 2">
    <name type="scientific">Rhodanobacter denitrificans</name>
    <dbReference type="NCBI Taxonomy" id="666685"/>
    <lineage>
        <taxon>Bacteria</taxon>
        <taxon>Pseudomonadati</taxon>
        <taxon>Pseudomonadota</taxon>
        <taxon>Gammaproteobacteria</taxon>
        <taxon>Lysobacterales</taxon>
        <taxon>Rhodanobacteraceae</taxon>
        <taxon>Rhodanobacter</taxon>
    </lineage>
</organism>
<dbReference type="AlphaFoldDB" id="A0A2W5K1F6"/>
<dbReference type="EMBL" id="QFPO01000017">
    <property type="protein sequence ID" value="PZQ11202.1"/>
    <property type="molecule type" value="Genomic_DNA"/>
</dbReference>
<name>A0A2W5K1F6_9GAMM</name>
<sequence length="59" mass="6657">MTYLRHKTKLLSKLLRLLALLLDPSLSFPPLLLGQFRFARRVVSLDPFGEGRASAVLYG</sequence>
<gene>
    <name evidence="1" type="ORF">DI564_14955</name>
</gene>
<protein>
    <submittedName>
        <fullName evidence="1">Uncharacterized protein</fullName>
    </submittedName>
</protein>
<proteinExistence type="predicted"/>
<reference evidence="1 2" key="1">
    <citation type="submission" date="2017-08" db="EMBL/GenBank/DDBJ databases">
        <title>Infants hospitalized years apart are colonized by the same room-sourced microbial strains.</title>
        <authorList>
            <person name="Brooks B."/>
            <person name="Olm M.R."/>
            <person name="Firek B.A."/>
            <person name="Baker R."/>
            <person name="Thomas B.C."/>
            <person name="Morowitz M.J."/>
            <person name="Banfield J.F."/>
        </authorList>
    </citation>
    <scope>NUCLEOTIDE SEQUENCE [LARGE SCALE GENOMIC DNA]</scope>
    <source>
        <strain evidence="1">S2_005_003_R2_42</strain>
    </source>
</reference>
<comment type="caution">
    <text evidence="1">The sequence shown here is derived from an EMBL/GenBank/DDBJ whole genome shotgun (WGS) entry which is preliminary data.</text>
</comment>
<dbReference type="Proteomes" id="UP000249046">
    <property type="component" value="Unassembled WGS sequence"/>
</dbReference>
<evidence type="ECO:0000313" key="1">
    <source>
        <dbReference type="EMBL" id="PZQ11202.1"/>
    </source>
</evidence>
<accession>A0A2W5K1F6</accession>